<evidence type="ECO:0000313" key="2">
    <source>
        <dbReference type="EMBL" id="KAL2062881.1"/>
    </source>
</evidence>
<keyword evidence="1" id="KW-1133">Transmembrane helix</keyword>
<dbReference type="Proteomes" id="UP001595075">
    <property type="component" value="Unassembled WGS sequence"/>
</dbReference>
<feature type="transmembrane region" description="Helical" evidence="1">
    <location>
        <begin position="518"/>
        <end position="542"/>
    </location>
</feature>
<organism evidence="2 3">
    <name type="scientific">Oculimacula yallundae</name>
    <dbReference type="NCBI Taxonomy" id="86028"/>
    <lineage>
        <taxon>Eukaryota</taxon>
        <taxon>Fungi</taxon>
        <taxon>Dikarya</taxon>
        <taxon>Ascomycota</taxon>
        <taxon>Pezizomycotina</taxon>
        <taxon>Leotiomycetes</taxon>
        <taxon>Helotiales</taxon>
        <taxon>Ploettnerulaceae</taxon>
        <taxon>Oculimacula</taxon>
    </lineage>
</organism>
<sequence length="589" mass="62388">MFISKEKIVFALSASFSFIAAGLIPVNSNIQLHNAPGVSSEDTLHQVYRSLSSIVVSRDTKQDLKTSIVLDSNLEGIVLFEGAVEIPLGSSNATLNGGIEIVCATCYIKGTATAELNIKGNFSKAWEDVKSQATKGIGNFTEAVINYADNITDNLTKIALNVSNYDFPVLNANVNIDVPVIPETDLILRFDEMELYMQIDTTISAGLTYIMNLFTSQTAVGIEVGDLLVGIVFSVDLILDVTGEVDISSGFHIQLEDGVGVKIPMFGKDVRDFTYNGGKFEFLDVTVKSGAVILTGTLRIGLTAGIAIATPDFADAFKAVNILTPWAIEAAIDASVWIDIASFETSITAASATEGNDCNLKVIEEYSMGIGAGAGATLQIGDHFWGPEPEILIPLYFTTLADKCIKKAATAPPVSSTATVEATTCVSTGYPNCPASLQKVTSNTVTKTVTAIVTPGLDPKSVTVNTVVNAIPFTTEHRMPSLTGSPVSYVPKATVGPSEVPIVTGILEESTGGVSNKIIIGVSVGVGVPVLLLLIAGFVYCCRRKRRAGIKMTEPEYPATVAPAPETASLWTNVADKKSPDVNVVEIKR</sequence>
<comment type="caution">
    <text evidence="2">The sequence shown here is derived from an EMBL/GenBank/DDBJ whole genome shotgun (WGS) entry which is preliminary data.</text>
</comment>
<keyword evidence="3" id="KW-1185">Reference proteome</keyword>
<proteinExistence type="predicted"/>
<gene>
    <name evidence="2" type="ORF">VTL71DRAFT_5953</name>
</gene>
<keyword evidence="1" id="KW-0812">Transmembrane</keyword>
<name>A0ABR4C0G9_9HELO</name>
<evidence type="ECO:0000313" key="3">
    <source>
        <dbReference type="Proteomes" id="UP001595075"/>
    </source>
</evidence>
<evidence type="ECO:0000256" key="1">
    <source>
        <dbReference type="SAM" id="Phobius"/>
    </source>
</evidence>
<reference evidence="2 3" key="1">
    <citation type="journal article" date="2024" name="Commun. Biol.">
        <title>Comparative genomic analysis of thermophilic fungi reveals convergent evolutionary adaptations and gene losses.</title>
        <authorList>
            <person name="Steindorff A.S."/>
            <person name="Aguilar-Pontes M.V."/>
            <person name="Robinson A.J."/>
            <person name="Andreopoulos B."/>
            <person name="LaButti K."/>
            <person name="Kuo A."/>
            <person name="Mondo S."/>
            <person name="Riley R."/>
            <person name="Otillar R."/>
            <person name="Haridas S."/>
            <person name="Lipzen A."/>
            <person name="Grimwood J."/>
            <person name="Schmutz J."/>
            <person name="Clum A."/>
            <person name="Reid I.D."/>
            <person name="Moisan M.C."/>
            <person name="Butler G."/>
            <person name="Nguyen T.T.M."/>
            <person name="Dewar K."/>
            <person name="Conant G."/>
            <person name="Drula E."/>
            <person name="Henrissat B."/>
            <person name="Hansel C."/>
            <person name="Singer S."/>
            <person name="Hutchinson M.I."/>
            <person name="de Vries R.P."/>
            <person name="Natvig D.O."/>
            <person name="Powell A.J."/>
            <person name="Tsang A."/>
            <person name="Grigoriev I.V."/>
        </authorList>
    </citation>
    <scope>NUCLEOTIDE SEQUENCE [LARGE SCALE GENOMIC DNA]</scope>
    <source>
        <strain evidence="2 3">CBS 494.80</strain>
    </source>
</reference>
<dbReference type="EMBL" id="JAZHXI010000016">
    <property type="protein sequence ID" value="KAL2062881.1"/>
    <property type="molecule type" value="Genomic_DNA"/>
</dbReference>
<protein>
    <recommendedName>
        <fullName evidence="4">Mid2 domain-containing protein</fullName>
    </recommendedName>
</protein>
<evidence type="ECO:0008006" key="4">
    <source>
        <dbReference type="Google" id="ProtNLM"/>
    </source>
</evidence>
<keyword evidence="1" id="KW-0472">Membrane</keyword>
<accession>A0ABR4C0G9</accession>